<dbReference type="InterPro" id="IPR003719">
    <property type="entry name" value="Phenazine_PhzF-like"/>
</dbReference>
<dbReference type="Gene3D" id="3.10.310.10">
    <property type="entry name" value="Diaminopimelate Epimerase, Chain A, domain 1"/>
    <property type="match status" value="2"/>
</dbReference>
<dbReference type="SUPFAM" id="SSF54506">
    <property type="entry name" value="Diaminopimelate epimerase-like"/>
    <property type="match status" value="1"/>
</dbReference>
<dbReference type="STRING" id="45354.A0A1L0BNH4"/>
<dbReference type="PANTHER" id="PTHR13774:SF32">
    <property type="entry name" value="ANTISENSE-ENHANCING SEQUENCE 1"/>
    <property type="match status" value="1"/>
</dbReference>
<dbReference type="Pfam" id="PF02567">
    <property type="entry name" value="PhzC-PhzF"/>
    <property type="match status" value="1"/>
</dbReference>
<dbReference type="NCBIfam" id="TIGR00654">
    <property type="entry name" value="PhzF_family"/>
    <property type="match status" value="1"/>
</dbReference>
<name>A0A1L0BNH4_9ASCO</name>
<organism evidence="1 2">
    <name type="scientific">Sungouiella intermedia</name>
    <dbReference type="NCBI Taxonomy" id="45354"/>
    <lineage>
        <taxon>Eukaryota</taxon>
        <taxon>Fungi</taxon>
        <taxon>Dikarya</taxon>
        <taxon>Ascomycota</taxon>
        <taxon>Saccharomycotina</taxon>
        <taxon>Pichiomycetes</taxon>
        <taxon>Metschnikowiaceae</taxon>
        <taxon>Sungouiella</taxon>
    </lineage>
</organism>
<gene>
    <name evidence="1" type="ORF">SAMEA4029010_CIC11G00000001701</name>
</gene>
<dbReference type="AlphaFoldDB" id="A0A1L0BNH4"/>
<dbReference type="Proteomes" id="UP000182334">
    <property type="component" value="Chromosome III"/>
</dbReference>
<dbReference type="GO" id="GO:0005737">
    <property type="term" value="C:cytoplasm"/>
    <property type="evidence" value="ECO:0007669"/>
    <property type="project" value="TreeGrafter"/>
</dbReference>
<dbReference type="GO" id="GO:0016853">
    <property type="term" value="F:isomerase activity"/>
    <property type="evidence" value="ECO:0007669"/>
    <property type="project" value="TreeGrafter"/>
</dbReference>
<sequence length="214" mass="23283">MNLSEATFIVPTTTPKADNKARFFNLELELPFAEHPTVGKCRALSEAGIIEPKYGKVVRECGVVTLEVTDTEPTIIRFKLLYAKSRDFSGQDIATVTEALDASNVIDAAVYDFGPICLTILLGSAEAVLQLATQDALLIEVLKHLQVSGFHVIGRHSHHKYEVRTFVPLVGVKEDPVCGSGSGATAASLRDSQNITGITGEPGYCIKQSWKHHY</sequence>
<reference evidence="1 2" key="1">
    <citation type="submission" date="2016-10" db="EMBL/GenBank/DDBJ databases">
        <authorList>
            <person name="de Groot N.N."/>
        </authorList>
    </citation>
    <scope>NUCLEOTIDE SEQUENCE [LARGE SCALE GENOMIC DNA]</scope>
    <source>
        <strain evidence="1 2">CBS 141442</strain>
    </source>
</reference>
<evidence type="ECO:0000313" key="2">
    <source>
        <dbReference type="Proteomes" id="UP000182334"/>
    </source>
</evidence>
<dbReference type="OrthoDB" id="75169at2759"/>
<dbReference type="EMBL" id="LT635758">
    <property type="protein sequence ID" value="SGZ52913.1"/>
    <property type="molecule type" value="Genomic_DNA"/>
</dbReference>
<dbReference type="PANTHER" id="PTHR13774">
    <property type="entry name" value="PHENAZINE BIOSYNTHESIS PROTEIN"/>
    <property type="match status" value="1"/>
</dbReference>
<protein>
    <submittedName>
        <fullName evidence="1">CIC11C00000001701</fullName>
    </submittedName>
</protein>
<accession>A0A1L0BNH4</accession>
<keyword evidence="2" id="KW-1185">Reference proteome</keyword>
<proteinExistence type="predicted"/>
<evidence type="ECO:0000313" key="1">
    <source>
        <dbReference type="EMBL" id="SGZ52913.1"/>
    </source>
</evidence>